<dbReference type="EMBL" id="PGOL01000582">
    <property type="protein sequence ID" value="PKI67819.1"/>
    <property type="molecule type" value="Genomic_DNA"/>
</dbReference>
<dbReference type="AlphaFoldDB" id="A0A2I0KH88"/>
<dbReference type="Proteomes" id="UP000233551">
    <property type="component" value="Unassembled WGS sequence"/>
</dbReference>
<name>A0A2I0KH88_PUNGR</name>
<accession>A0A2I0KH88</accession>
<gene>
    <name evidence="1" type="ORF">CRG98_011792</name>
</gene>
<reference evidence="1 2" key="1">
    <citation type="submission" date="2017-11" db="EMBL/GenBank/DDBJ databases">
        <title>De-novo sequencing of pomegranate (Punica granatum L.) genome.</title>
        <authorList>
            <person name="Akparov Z."/>
            <person name="Amiraslanov A."/>
            <person name="Hajiyeva S."/>
            <person name="Abbasov M."/>
            <person name="Kaur K."/>
            <person name="Hamwieh A."/>
            <person name="Solovyev V."/>
            <person name="Salamov A."/>
            <person name="Braich B."/>
            <person name="Kosarev P."/>
            <person name="Mahmoud A."/>
            <person name="Hajiyev E."/>
            <person name="Babayeva S."/>
            <person name="Izzatullayeva V."/>
            <person name="Mammadov A."/>
            <person name="Mammadov A."/>
            <person name="Sharifova S."/>
            <person name="Ojaghi J."/>
            <person name="Eynullazada K."/>
            <person name="Bayramov B."/>
            <person name="Abdulazimova A."/>
            <person name="Shahmuradov I."/>
        </authorList>
    </citation>
    <scope>NUCLEOTIDE SEQUENCE [LARGE SCALE GENOMIC DNA]</scope>
    <source>
        <strain evidence="2">cv. AG2017</strain>
        <tissue evidence="1">Leaf</tissue>
    </source>
</reference>
<evidence type="ECO:0000313" key="2">
    <source>
        <dbReference type="Proteomes" id="UP000233551"/>
    </source>
</evidence>
<protein>
    <submittedName>
        <fullName evidence="1">Uncharacterized protein</fullName>
    </submittedName>
</protein>
<proteinExistence type="predicted"/>
<sequence>MGWIGLARNKWPKITWRPKRTWAQSRVSGRTRVVLTRVVLTRVLLPHLPVSSLPETFSPKMKITSSLASIDKIAQASFATGILLATVILPEVLIAAVISLPPVRVEDFRGSCAEQTREWSICRGIRLRSLSVKATLFVTDKQRLMLMVTLLLVKKILLGGDLSEE</sequence>
<organism evidence="1 2">
    <name type="scientific">Punica granatum</name>
    <name type="common">Pomegranate</name>
    <dbReference type="NCBI Taxonomy" id="22663"/>
    <lineage>
        <taxon>Eukaryota</taxon>
        <taxon>Viridiplantae</taxon>
        <taxon>Streptophyta</taxon>
        <taxon>Embryophyta</taxon>
        <taxon>Tracheophyta</taxon>
        <taxon>Spermatophyta</taxon>
        <taxon>Magnoliopsida</taxon>
        <taxon>eudicotyledons</taxon>
        <taxon>Gunneridae</taxon>
        <taxon>Pentapetalae</taxon>
        <taxon>rosids</taxon>
        <taxon>malvids</taxon>
        <taxon>Myrtales</taxon>
        <taxon>Lythraceae</taxon>
        <taxon>Punica</taxon>
    </lineage>
</organism>
<comment type="caution">
    <text evidence="1">The sequence shown here is derived from an EMBL/GenBank/DDBJ whole genome shotgun (WGS) entry which is preliminary data.</text>
</comment>
<evidence type="ECO:0000313" key="1">
    <source>
        <dbReference type="EMBL" id="PKI67819.1"/>
    </source>
</evidence>
<keyword evidence="2" id="KW-1185">Reference proteome</keyword>